<dbReference type="Proteomes" id="UP001164746">
    <property type="component" value="Chromosome 6"/>
</dbReference>
<name>A0ABY7EE08_MYAAR</name>
<protein>
    <submittedName>
        <fullName evidence="1">Uncharacterized protein</fullName>
    </submittedName>
</protein>
<dbReference type="EMBL" id="CP111017">
    <property type="protein sequence ID" value="WAR07032.1"/>
    <property type="molecule type" value="Genomic_DNA"/>
</dbReference>
<accession>A0ABY7EE08</accession>
<evidence type="ECO:0000313" key="2">
    <source>
        <dbReference type="Proteomes" id="UP001164746"/>
    </source>
</evidence>
<evidence type="ECO:0000313" key="1">
    <source>
        <dbReference type="EMBL" id="WAR07032.1"/>
    </source>
</evidence>
<organism evidence="1 2">
    <name type="scientific">Mya arenaria</name>
    <name type="common">Soft-shell clam</name>
    <dbReference type="NCBI Taxonomy" id="6604"/>
    <lineage>
        <taxon>Eukaryota</taxon>
        <taxon>Metazoa</taxon>
        <taxon>Spiralia</taxon>
        <taxon>Lophotrochozoa</taxon>
        <taxon>Mollusca</taxon>
        <taxon>Bivalvia</taxon>
        <taxon>Autobranchia</taxon>
        <taxon>Heteroconchia</taxon>
        <taxon>Euheterodonta</taxon>
        <taxon>Imparidentia</taxon>
        <taxon>Neoheterodontei</taxon>
        <taxon>Myida</taxon>
        <taxon>Myoidea</taxon>
        <taxon>Myidae</taxon>
        <taxon>Mya</taxon>
    </lineage>
</organism>
<sequence>MSAFPAESYRLFPWTVYPKPGFFRARYVDLHPRFRRIIDSLPESVKNQELLNKLDGVNEQLKESIRIDVISDADLTHKQYILDETVLQDKADILVPSSLEICVCYIHCAKLDDAFAMHTDEVLRSLINVTGRKSADTAFLAFDFNCPVSAEDIDRVTSYVFQKLGLHAESDRGKLKFVFVENEESLPLAISEYLENLEGLLKETEQKMGSVARVVRIAKELAFEIEGFLEQAIGNDFRPHAEPPIVFFEMRMEILRLNYVYSVGTVYNDFVIYLNGQGFEPTTTEELEEDRFSTLKMSAEYDIKAVMKKHCTFFPYKIQVFSMPI</sequence>
<reference evidence="1" key="1">
    <citation type="submission" date="2022-11" db="EMBL/GenBank/DDBJ databases">
        <title>Centuries of genome instability and evolution in soft-shell clam transmissible cancer (bioRxiv).</title>
        <authorList>
            <person name="Hart S.F.M."/>
            <person name="Yonemitsu M.A."/>
            <person name="Giersch R.M."/>
            <person name="Beal B.F."/>
            <person name="Arriagada G."/>
            <person name="Davis B.W."/>
            <person name="Ostrander E.A."/>
            <person name="Goff S.P."/>
            <person name="Metzger M.J."/>
        </authorList>
    </citation>
    <scope>NUCLEOTIDE SEQUENCE</scope>
    <source>
        <strain evidence="1">MELC-2E11</strain>
        <tissue evidence="1">Siphon/mantle</tissue>
    </source>
</reference>
<keyword evidence="2" id="KW-1185">Reference proteome</keyword>
<proteinExistence type="predicted"/>
<gene>
    <name evidence="1" type="ORF">MAR_016990</name>
</gene>